<reference evidence="11 12" key="2">
    <citation type="submission" date="2018-11" db="EMBL/GenBank/DDBJ databases">
        <authorList>
            <consortium name="Pathogen Informatics"/>
        </authorList>
    </citation>
    <scope>NUCLEOTIDE SEQUENCE [LARGE SCALE GENOMIC DNA]</scope>
</reference>
<name>A0A183EHP8_9BILA</name>
<accession>A0A183EHP8</accession>
<evidence type="ECO:0000256" key="6">
    <source>
        <dbReference type="ARBA" id="ARBA00032937"/>
    </source>
</evidence>
<dbReference type="InterPro" id="IPR016024">
    <property type="entry name" value="ARM-type_fold"/>
</dbReference>
<gene>
    <name evidence="11" type="ORF">GPUH_LOCUS20489</name>
</gene>
<feature type="compositionally biased region" description="Basic residues" evidence="7">
    <location>
        <begin position="191"/>
        <end position="206"/>
    </location>
</feature>
<dbReference type="PANTHER" id="PTHR14428:SF5">
    <property type="entry name" value="NUCLEOLAR COMPLEX PROTEIN 3 HOMOLOG"/>
    <property type="match status" value="1"/>
</dbReference>
<dbReference type="Proteomes" id="UP000271098">
    <property type="component" value="Unassembled WGS sequence"/>
</dbReference>
<comment type="subcellular location">
    <subcellularLocation>
        <location evidence="1">Nucleus</location>
        <location evidence="1">Nucleolus</location>
    </subcellularLocation>
</comment>
<dbReference type="SUPFAM" id="SSF48371">
    <property type="entry name" value="ARM repeat"/>
    <property type="match status" value="1"/>
</dbReference>
<protein>
    <recommendedName>
        <fullName evidence="6">NOC3-like protein</fullName>
    </recommendedName>
    <alternativeName>
        <fullName evidence="5">Nucleolar complex-associated protein 3-like protein</fullName>
    </alternativeName>
</protein>
<keyword evidence="8" id="KW-1133">Transmembrane helix</keyword>
<evidence type="ECO:0000313" key="13">
    <source>
        <dbReference type="WBParaSite" id="GPUH_0002051401-mRNA-1"/>
    </source>
</evidence>
<evidence type="ECO:0000259" key="10">
    <source>
        <dbReference type="Pfam" id="PF07540"/>
    </source>
</evidence>
<evidence type="ECO:0000256" key="8">
    <source>
        <dbReference type="SAM" id="Phobius"/>
    </source>
</evidence>
<dbReference type="WBParaSite" id="GPUH_0002051401-mRNA-1">
    <property type="protein sequence ID" value="GPUH_0002051401-mRNA-1"/>
    <property type="gene ID" value="GPUH_0002051401"/>
</dbReference>
<evidence type="ECO:0000259" key="9">
    <source>
        <dbReference type="Pfam" id="PF03914"/>
    </source>
</evidence>
<dbReference type="GO" id="GO:0003682">
    <property type="term" value="F:chromatin binding"/>
    <property type="evidence" value="ECO:0007669"/>
    <property type="project" value="TreeGrafter"/>
</dbReference>
<dbReference type="AlphaFoldDB" id="A0A183EHP8"/>
<evidence type="ECO:0000256" key="1">
    <source>
        <dbReference type="ARBA" id="ARBA00004604"/>
    </source>
</evidence>
<dbReference type="Pfam" id="PF07540">
    <property type="entry name" value="NOC3p"/>
    <property type="match status" value="1"/>
</dbReference>
<dbReference type="InterPro" id="IPR016903">
    <property type="entry name" value="Nucleolar_cplx-assoc_3"/>
</dbReference>
<feature type="transmembrane region" description="Helical" evidence="8">
    <location>
        <begin position="374"/>
        <end position="400"/>
    </location>
</feature>
<feature type="domain" description="Nucleolar complex-associated protein 3 N-terminal" evidence="10">
    <location>
        <begin position="8"/>
        <end position="62"/>
    </location>
</feature>
<dbReference type="OrthoDB" id="10263597at2759"/>
<dbReference type="EMBL" id="UYRT01090529">
    <property type="protein sequence ID" value="VDN36156.1"/>
    <property type="molecule type" value="Genomic_DNA"/>
</dbReference>
<evidence type="ECO:0000256" key="2">
    <source>
        <dbReference type="ARBA" id="ARBA00007797"/>
    </source>
</evidence>
<evidence type="ECO:0000256" key="3">
    <source>
        <dbReference type="ARBA" id="ARBA00023054"/>
    </source>
</evidence>
<evidence type="ECO:0000313" key="11">
    <source>
        <dbReference type="EMBL" id="VDN36156.1"/>
    </source>
</evidence>
<keyword evidence="4" id="KW-0539">Nucleus</keyword>
<keyword evidence="12" id="KW-1185">Reference proteome</keyword>
<evidence type="ECO:0000313" key="12">
    <source>
        <dbReference type="Proteomes" id="UP000271098"/>
    </source>
</evidence>
<dbReference type="GO" id="GO:0005730">
    <property type="term" value="C:nucleolus"/>
    <property type="evidence" value="ECO:0007669"/>
    <property type="project" value="UniProtKB-SubCell"/>
</dbReference>
<feature type="region of interest" description="Disordered" evidence="7">
    <location>
        <begin position="183"/>
        <end position="206"/>
    </location>
</feature>
<dbReference type="PANTHER" id="PTHR14428">
    <property type="entry name" value="NUCLEOLAR COMPLEX PROTEIN 3"/>
    <property type="match status" value="1"/>
</dbReference>
<sequence>MPAVREIVMKLASVSVAQVFIDIIPGYAIRARSEEELSQKLKKETKKLFDYEQALLRYYLKYLKHLEKYAGKLLLKTSREWGDKEMPFVCLKCLGKLLVSVPHFNYISEIIRLVVRIATSGYKQATDICCDSLNELFRNDLSFQVSSIAVKCIATIVNQKKGNVPPALIATFLKLNIRSENKNEQKEKLMSRKRKLNKEKKMKSKQKFAKQMKKLESDLKEAEAAESLSSKLSFATETMNHVFATYFRVIKRLSTSSLLEPVLEGLAKFAHLISIEFFDDMVSALAALHLQLIDSLRCIFTVFVILSGEGVALNIDPFRFYWSMYRLLPAIVFEKLPDKRARSLSLALHTLDLMINSRRKQVPVARVAAFVKRLLALAFFFPTVETLAVLLCVRSFFIAYPKLHCMVEDTDGTSFSGSFNSTTDDPDCCGALSSSVIVETDMLSKVILTFWILYYFLSIL</sequence>
<comment type="similarity">
    <text evidence="2">Belongs to the CBF/MAK21 family.</text>
</comment>
<keyword evidence="8" id="KW-0812">Transmembrane</keyword>
<keyword evidence="3" id="KW-0175">Coiled coil</keyword>
<dbReference type="GO" id="GO:0006270">
    <property type="term" value="P:DNA replication initiation"/>
    <property type="evidence" value="ECO:0007669"/>
    <property type="project" value="TreeGrafter"/>
</dbReference>
<evidence type="ECO:0000256" key="7">
    <source>
        <dbReference type="SAM" id="MobiDB-lite"/>
    </source>
</evidence>
<proteinExistence type="inferred from homology"/>
<keyword evidence="8" id="KW-0472">Membrane</keyword>
<feature type="domain" description="CCAAT-binding factor" evidence="9">
    <location>
        <begin position="295"/>
        <end position="445"/>
    </location>
</feature>
<organism evidence="13">
    <name type="scientific">Gongylonema pulchrum</name>
    <dbReference type="NCBI Taxonomy" id="637853"/>
    <lineage>
        <taxon>Eukaryota</taxon>
        <taxon>Metazoa</taxon>
        <taxon>Ecdysozoa</taxon>
        <taxon>Nematoda</taxon>
        <taxon>Chromadorea</taxon>
        <taxon>Rhabditida</taxon>
        <taxon>Spirurina</taxon>
        <taxon>Spiruromorpha</taxon>
        <taxon>Spiruroidea</taxon>
        <taxon>Gongylonematidae</taxon>
        <taxon>Gongylonema</taxon>
    </lineage>
</organism>
<evidence type="ECO:0000256" key="5">
    <source>
        <dbReference type="ARBA" id="ARBA00032701"/>
    </source>
</evidence>
<reference evidence="13" key="1">
    <citation type="submission" date="2016-06" db="UniProtKB">
        <authorList>
            <consortium name="WormBaseParasite"/>
        </authorList>
    </citation>
    <scope>IDENTIFICATION</scope>
</reference>
<evidence type="ECO:0000256" key="4">
    <source>
        <dbReference type="ARBA" id="ARBA00023242"/>
    </source>
</evidence>
<dbReference type="InterPro" id="IPR005612">
    <property type="entry name" value="CCAAT-binding_factor"/>
</dbReference>
<dbReference type="InterPro" id="IPR011501">
    <property type="entry name" value="Noc3_N"/>
</dbReference>
<dbReference type="Pfam" id="PF03914">
    <property type="entry name" value="CBF"/>
    <property type="match status" value="1"/>
</dbReference>